<dbReference type="AlphaFoldDB" id="A9S6I4"/>
<dbReference type="SUPFAM" id="SSF55486">
    <property type="entry name" value="Metalloproteases ('zincins'), catalytic domain"/>
    <property type="match status" value="1"/>
</dbReference>
<dbReference type="RefSeq" id="XP_024392239.1">
    <property type="nucleotide sequence ID" value="XM_024536471.2"/>
</dbReference>
<dbReference type="Gramene" id="Pp3c13_9360V3.2">
    <property type="protein sequence ID" value="Pp3c13_9360V3.2"/>
    <property type="gene ID" value="Pp3c13_9360"/>
</dbReference>
<evidence type="ECO:0000313" key="2">
    <source>
        <dbReference type="EMBL" id="PNR42346.1"/>
    </source>
</evidence>
<dbReference type="RefSeq" id="XP_073394146.1">
    <property type="nucleotide sequence ID" value="XM_073538045.1"/>
</dbReference>
<reference evidence="2 4" key="1">
    <citation type="journal article" date="2008" name="Science">
        <title>The Physcomitrella genome reveals evolutionary insights into the conquest of land by plants.</title>
        <authorList>
            <person name="Rensing S."/>
            <person name="Lang D."/>
            <person name="Zimmer A."/>
            <person name="Terry A."/>
            <person name="Salamov A."/>
            <person name="Shapiro H."/>
            <person name="Nishiyama T."/>
            <person name="Perroud P.-F."/>
            <person name="Lindquist E."/>
            <person name="Kamisugi Y."/>
            <person name="Tanahashi T."/>
            <person name="Sakakibara K."/>
            <person name="Fujita T."/>
            <person name="Oishi K."/>
            <person name="Shin-I T."/>
            <person name="Kuroki Y."/>
            <person name="Toyoda A."/>
            <person name="Suzuki Y."/>
            <person name="Hashimoto A."/>
            <person name="Yamaguchi K."/>
            <person name="Sugano A."/>
            <person name="Kohara Y."/>
            <person name="Fujiyama A."/>
            <person name="Anterola A."/>
            <person name="Aoki S."/>
            <person name="Ashton N."/>
            <person name="Barbazuk W.B."/>
            <person name="Barker E."/>
            <person name="Bennetzen J."/>
            <person name="Bezanilla M."/>
            <person name="Blankenship R."/>
            <person name="Cho S.H."/>
            <person name="Dutcher S."/>
            <person name="Estelle M."/>
            <person name="Fawcett J.A."/>
            <person name="Gundlach H."/>
            <person name="Hanada K."/>
            <person name="Heyl A."/>
            <person name="Hicks K.A."/>
            <person name="Hugh J."/>
            <person name="Lohr M."/>
            <person name="Mayer K."/>
            <person name="Melkozernov A."/>
            <person name="Murata T."/>
            <person name="Nelson D."/>
            <person name="Pils B."/>
            <person name="Prigge M."/>
            <person name="Reiss B."/>
            <person name="Renner T."/>
            <person name="Rombauts S."/>
            <person name="Rushton P."/>
            <person name="Sanderfoot A."/>
            <person name="Schween G."/>
            <person name="Shiu S.-H."/>
            <person name="Stueber K."/>
            <person name="Theodoulou F.L."/>
            <person name="Tu H."/>
            <person name="Van de Peer Y."/>
            <person name="Verrier P.J."/>
            <person name="Waters E."/>
            <person name="Wood A."/>
            <person name="Yang L."/>
            <person name="Cove D."/>
            <person name="Cuming A."/>
            <person name="Hasebe M."/>
            <person name="Lucas S."/>
            <person name="Mishler D.B."/>
            <person name="Reski R."/>
            <person name="Grigoriev I."/>
            <person name="Quatrano R.S."/>
            <person name="Boore J.L."/>
        </authorList>
    </citation>
    <scope>NUCLEOTIDE SEQUENCE [LARGE SCALE GENOMIC DNA]</scope>
    <source>
        <strain evidence="3 4">cv. Gransden 2004</strain>
    </source>
</reference>
<sequence length="471" mass="51517">MEPGNSHTSDPHLMEDRCLVAPSPKVRKQVLQKFKDLKRLLGQSAGHSILRTLLRPVERRPPGFNDGLLRPHNTFRPGTSLAAARAARQRPRGVCNVAIVLVDFIDKKFEAEQDLAHYQRLWFGEGTNSVRDYFRDVSKNLVDVQGEIVGPCRMPHPLKYYANGQNGLGDNPPNARAMAKDAARIADRMITFTKYDNDGDGFVDAFVIVHAGQGAELTGLANDIWSHKFVLDGGPYRADNTSVYAYLTIAADSKLGVCAHELGHLVFGWPDLYDADSTSSGIGGWCLMASGSYNGDGDNPAPPSAWCKVDQGWVTVTEVTSTAMISLLDVKDGNQVLKLWKDGAPDTEYFLLENRQQIARDADLPGHGLCLWHIDETKDDNNDETLGYKVALVQADGVKDLENNDQEWGDSGDSFPGERNVRALDWSTNPSTNANNGAPTCVAITSISDSGPVMTFTVNVADYSAPYSTES</sequence>
<gene>
    <name evidence="3" type="primary">LOC112290318</name>
    <name evidence="2" type="ORF">PHYPA_017175</name>
</gene>
<reference evidence="2 4" key="2">
    <citation type="journal article" date="2018" name="Plant J.">
        <title>The Physcomitrella patens chromosome-scale assembly reveals moss genome structure and evolution.</title>
        <authorList>
            <person name="Lang D."/>
            <person name="Ullrich K.K."/>
            <person name="Murat F."/>
            <person name="Fuchs J."/>
            <person name="Jenkins J."/>
            <person name="Haas F.B."/>
            <person name="Piednoel M."/>
            <person name="Gundlach H."/>
            <person name="Van Bel M."/>
            <person name="Meyberg R."/>
            <person name="Vives C."/>
            <person name="Morata J."/>
            <person name="Symeonidi A."/>
            <person name="Hiss M."/>
            <person name="Muchero W."/>
            <person name="Kamisugi Y."/>
            <person name="Saleh O."/>
            <person name="Blanc G."/>
            <person name="Decker E.L."/>
            <person name="van Gessel N."/>
            <person name="Grimwood J."/>
            <person name="Hayes R.D."/>
            <person name="Graham S.W."/>
            <person name="Gunter L.E."/>
            <person name="McDaniel S.F."/>
            <person name="Hoernstein S.N.W."/>
            <person name="Larsson A."/>
            <person name="Li F.W."/>
            <person name="Perroud P.F."/>
            <person name="Phillips J."/>
            <person name="Ranjan P."/>
            <person name="Rokshar D.S."/>
            <person name="Rothfels C.J."/>
            <person name="Schneider L."/>
            <person name="Shu S."/>
            <person name="Stevenson D.W."/>
            <person name="Thummler F."/>
            <person name="Tillich M."/>
            <person name="Villarreal Aguilar J.C."/>
            <person name="Widiez T."/>
            <person name="Wong G.K."/>
            <person name="Wymore A."/>
            <person name="Zhang Y."/>
            <person name="Zimmer A.D."/>
            <person name="Quatrano R.S."/>
            <person name="Mayer K.F.X."/>
            <person name="Goodstein D."/>
            <person name="Casacuberta J.M."/>
            <person name="Vandepoele K."/>
            <person name="Reski R."/>
            <person name="Cuming A.C."/>
            <person name="Tuskan G.A."/>
            <person name="Maumus F."/>
            <person name="Salse J."/>
            <person name="Schmutz J."/>
            <person name="Rensing S.A."/>
        </authorList>
    </citation>
    <scope>NUCLEOTIDE SEQUENCE [LARGE SCALE GENOMIC DNA]</scope>
    <source>
        <strain evidence="3 4">cv. Gransden 2004</strain>
    </source>
</reference>
<feature type="domain" description="Peptidase M6-like" evidence="1">
    <location>
        <begin position="110"/>
        <end position="300"/>
    </location>
</feature>
<organism evidence="2">
    <name type="scientific">Physcomitrium patens</name>
    <name type="common">Spreading-leaved earth moss</name>
    <name type="synonym">Physcomitrella patens</name>
    <dbReference type="NCBI Taxonomy" id="3218"/>
    <lineage>
        <taxon>Eukaryota</taxon>
        <taxon>Viridiplantae</taxon>
        <taxon>Streptophyta</taxon>
        <taxon>Embryophyta</taxon>
        <taxon>Bryophyta</taxon>
        <taxon>Bryophytina</taxon>
        <taxon>Bryopsida</taxon>
        <taxon>Funariidae</taxon>
        <taxon>Funariales</taxon>
        <taxon>Funariaceae</taxon>
        <taxon>Physcomitrium</taxon>
    </lineage>
</organism>
<dbReference type="PANTHER" id="PTHR41775">
    <property type="entry name" value="SECRETED PROTEIN-RELATED"/>
    <property type="match status" value="1"/>
</dbReference>
<name>A9S6I4_PHYPA</name>
<dbReference type="RefSeq" id="XP_073394150.1">
    <property type="nucleotide sequence ID" value="XM_073538049.1"/>
</dbReference>
<reference evidence="3" key="3">
    <citation type="submission" date="2020-12" db="UniProtKB">
        <authorList>
            <consortium name="EnsemblPlants"/>
        </authorList>
    </citation>
    <scope>IDENTIFICATION</scope>
</reference>
<dbReference type="HOGENOM" id="CLU_035035_0_0_1"/>
<dbReference type="InterPro" id="IPR008757">
    <property type="entry name" value="Peptidase_M6-like_domain"/>
</dbReference>
<dbReference type="STRING" id="3218.A9S6I4"/>
<dbReference type="GO" id="GO:0008233">
    <property type="term" value="F:peptidase activity"/>
    <property type="evidence" value="ECO:0007669"/>
    <property type="project" value="InterPro"/>
</dbReference>
<dbReference type="RefSeq" id="XP_073394144.1">
    <property type="nucleotide sequence ID" value="XM_073538043.1"/>
</dbReference>
<dbReference type="PaxDb" id="3218-PP1S52_13V6.1"/>
<dbReference type="RefSeq" id="XP_073394147.1">
    <property type="nucleotide sequence ID" value="XM_073538046.1"/>
</dbReference>
<dbReference type="EMBL" id="ABEU02000013">
    <property type="protein sequence ID" value="PNR42346.1"/>
    <property type="molecule type" value="Genomic_DNA"/>
</dbReference>
<dbReference type="EnsemblPlants" id="Pp3c13_9360V3.2">
    <property type="protein sequence ID" value="Pp3c13_9360V3.2"/>
    <property type="gene ID" value="Pp3c13_9360"/>
</dbReference>
<evidence type="ECO:0000259" key="1">
    <source>
        <dbReference type="Pfam" id="PF05547"/>
    </source>
</evidence>
<keyword evidence="4" id="KW-1185">Reference proteome</keyword>
<dbReference type="EnsemblPlants" id="Pp3c13_9360V3.1">
    <property type="protein sequence ID" value="Pp3c13_9360V3.1"/>
    <property type="gene ID" value="Pp3c13_9360"/>
</dbReference>
<proteinExistence type="predicted"/>
<dbReference type="Proteomes" id="UP000006727">
    <property type="component" value="Chromosome 13"/>
</dbReference>
<protein>
    <recommendedName>
        <fullName evidence="1">Peptidase M6-like domain-containing protein</fullName>
    </recommendedName>
</protein>
<dbReference type="GO" id="GO:0006508">
    <property type="term" value="P:proteolysis"/>
    <property type="evidence" value="ECO:0007669"/>
    <property type="project" value="InterPro"/>
</dbReference>
<dbReference type="RefSeq" id="XP_024392241.1">
    <property type="nucleotide sequence ID" value="XM_024536473.2"/>
</dbReference>
<dbReference type="KEGG" id="ppp:112290318"/>
<evidence type="ECO:0000313" key="4">
    <source>
        <dbReference type="Proteomes" id="UP000006727"/>
    </source>
</evidence>
<dbReference type="OrthoDB" id="9986966at2759"/>
<dbReference type="RefSeq" id="XP_073394149.1">
    <property type="nucleotide sequence ID" value="XM_073538048.1"/>
</dbReference>
<dbReference type="GeneID" id="112290318"/>
<accession>A9S6I4</accession>
<dbReference type="NCBIfam" id="TIGR03296">
    <property type="entry name" value="M6dom_TIGR03296"/>
    <property type="match status" value="1"/>
</dbReference>
<dbReference type="Gramene" id="Pp3c13_9360V3.1">
    <property type="protein sequence ID" value="Pp3c13_9360V3.1"/>
    <property type="gene ID" value="Pp3c13_9360"/>
</dbReference>
<dbReference type="PANTHER" id="PTHR41775:SF1">
    <property type="entry name" value="PEPTIDASE M6-LIKE DOMAIN-CONTAINING PROTEIN"/>
    <property type="match status" value="1"/>
</dbReference>
<dbReference type="RefSeq" id="XP_024392240.1">
    <property type="nucleotide sequence ID" value="XM_024536472.2"/>
</dbReference>
<dbReference type="RefSeq" id="XP_073394145.1">
    <property type="nucleotide sequence ID" value="XM_073538044.1"/>
</dbReference>
<evidence type="ECO:0000313" key="3">
    <source>
        <dbReference type="EnsemblPlants" id="Pp3c13_9360V3.1"/>
    </source>
</evidence>
<dbReference type="Pfam" id="PF05547">
    <property type="entry name" value="Peptidase_M6"/>
    <property type="match status" value="1"/>
</dbReference>